<evidence type="ECO:0000256" key="2">
    <source>
        <dbReference type="ARBA" id="ARBA00022692"/>
    </source>
</evidence>
<evidence type="ECO:0000256" key="6">
    <source>
        <dbReference type="ARBA" id="ARBA00023180"/>
    </source>
</evidence>
<evidence type="ECO:0000256" key="4">
    <source>
        <dbReference type="ARBA" id="ARBA00023136"/>
    </source>
</evidence>
<dbReference type="InterPro" id="IPR001828">
    <property type="entry name" value="ANF_lig-bd_rcpt"/>
</dbReference>
<keyword evidence="3" id="KW-1133">Transmembrane helix</keyword>
<sequence length="170" mass="19060">MLAALHACLRHYVLCLRRSLPPRFTVLARAALHMPLLSNNCTGKAGCEKAVSYGATVPLLEDKQNFQSFFQSAPNDEVQSMAISLLVARYKWNWVGILAEENDYGLHSSQILMKELERVGACIAFYDTLSTVFSIWKSESIIKSLQTTTAKVVIIFSSDDSIFLFMVEFV</sequence>
<dbReference type="PANTHER" id="PTHR24061">
    <property type="entry name" value="CALCIUM-SENSING RECEPTOR-RELATED"/>
    <property type="match status" value="1"/>
</dbReference>
<organism evidence="8 9">
    <name type="scientific">Pleurodeles waltl</name>
    <name type="common">Iberian ribbed newt</name>
    <dbReference type="NCBI Taxonomy" id="8319"/>
    <lineage>
        <taxon>Eukaryota</taxon>
        <taxon>Metazoa</taxon>
        <taxon>Chordata</taxon>
        <taxon>Craniata</taxon>
        <taxon>Vertebrata</taxon>
        <taxon>Euteleostomi</taxon>
        <taxon>Amphibia</taxon>
        <taxon>Batrachia</taxon>
        <taxon>Caudata</taxon>
        <taxon>Salamandroidea</taxon>
        <taxon>Salamandridae</taxon>
        <taxon>Pleurodelinae</taxon>
        <taxon>Pleurodeles</taxon>
    </lineage>
</organism>
<dbReference type="SUPFAM" id="SSF53822">
    <property type="entry name" value="Periplasmic binding protein-like I"/>
    <property type="match status" value="1"/>
</dbReference>
<dbReference type="PANTHER" id="PTHR24061:SF599">
    <property type="entry name" value="G-PROTEIN COUPLED RECEPTORS FAMILY 3 PROFILE DOMAIN-CONTAINING PROTEIN"/>
    <property type="match status" value="1"/>
</dbReference>
<dbReference type="Pfam" id="PF01094">
    <property type="entry name" value="ANF_receptor"/>
    <property type="match status" value="1"/>
</dbReference>
<keyword evidence="4" id="KW-0472">Membrane</keyword>
<gene>
    <name evidence="8" type="ORF">NDU88_003494</name>
</gene>
<dbReference type="GO" id="GO:0004930">
    <property type="term" value="F:G protein-coupled receptor activity"/>
    <property type="evidence" value="ECO:0007669"/>
    <property type="project" value="InterPro"/>
</dbReference>
<keyword evidence="5" id="KW-0675">Receptor</keyword>
<feature type="domain" description="Receptor ligand binding region" evidence="7">
    <location>
        <begin position="33"/>
        <end position="168"/>
    </location>
</feature>
<evidence type="ECO:0000259" key="7">
    <source>
        <dbReference type="Pfam" id="PF01094"/>
    </source>
</evidence>
<evidence type="ECO:0000256" key="1">
    <source>
        <dbReference type="ARBA" id="ARBA00004141"/>
    </source>
</evidence>
<evidence type="ECO:0000313" key="8">
    <source>
        <dbReference type="EMBL" id="KAJ1194200.1"/>
    </source>
</evidence>
<dbReference type="Proteomes" id="UP001066276">
    <property type="component" value="Chromosome 2_2"/>
</dbReference>
<dbReference type="InterPro" id="IPR000068">
    <property type="entry name" value="GPCR_3_Ca_sens_rcpt-rel"/>
</dbReference>
<evidence type="ECO:0000256" key="5">
    <source>
        <dbReference type="ARBA" id="ARBA00023170"/>
    </source>
</evidence>
<keyword evidence="9" id="KW-1185">Reference proteome</keyword>
<dbReference type="EMBL" id="JANPWB010000004">
    <property type="protein sequence ID" value="KAJ1194200.1"/>
    <property type="molecule type" value="Genomic_DNA"/>
</dbReference>
<name>A0AAV7UYL8_PLEWA</name>
<proteinExistence type="predicted"/>
<protein>
    <recommendedName>
        <fullName evidence="7">Receptor ligand binding region domain-containing protein</fullName>
    </recommendedName>
</protein>
<dbReference type="Gene3D" id="3.40.50.2300">
    <property type="match status" value="2"/>
</dbReference>
<dbReference type="GO" id="GO:0005886">
    <property type="term" value="C:plasma membrane"/>
    <property type="evidence" value="ECO:0007669"/>
    <property type="project" value="TreeGrafter"/>
</dbReference>
<dbReference type="InterPro" id="IPR028082">
    <property type="entry name" value="Peripla_BP_I"/>
</dbReference>
<keyword evidence="6" id="KW-0325">Glycoprotein</keyword>
<accession>A0AAV7UYL8</accession>
<comment type="subcellular location">
    <subcellularLocation>
        <location evidence="1">Membrane</location>
        <topology evidence="1">Multi-pass membrane protein</topology>
    </subcellularLocation>
</comment>
<keyword evidence="2" id="KW-0812">Transmembrane</keyword>
<comment type="caution">
    <text evidence="8">The sequence shown here is derived from an EMBL/GenBank/DDBJ whole genome shotgun (WGS) entry which is preliminary data.</text>
</comment>
<evidence type="ECO:0000256" key="3">
    <source>
        <dbReference type="ARBA" id="ARBA00022989"/>
    </source>
</evidence>
<reference evidence="8" key="1">
    <citation type="journal article" date="2022" name="bioRxiv">
        <title>Sequencing and chromosome-scale assembly of the giantPleurodeles waltlgenome.</title>
        <authorList>
            <person name="Brown T."/>
            <person name="Elewa A."/>
            <person name="Iarovenko S."/>
            <person name="Subramanian E."/>
            <person name="Araus A.J."/>
            <person name="Petzold A."/>
            <person name="Susuki M."/>
            <person name="Suzuki K.-i.T."/>
            <person name="Hayashi T."/>
            <person name="Toyoda A."/>
            <person name="Oliveira C."/>
            <person name="Osipova E."/>
            <person name="Leigh N.D."/>
            <person name="Simon A."/>
            <person name="Yun M.H."/>
        </authorList>
    </citation>
    <scope>NUCLEOTIDE SEQUENCE</scope>
    <source>
        <strain evidence="8">20211129_DDA</strain>
        <tissue evidence="8">Liver</tissue>
    </source>
</reference>
<dbReference type="AlphaFoldDB" id="A0AAV7UYL8"/>
<evidence type="ECO:0000313" key="9">
    <source>
        <dbReference type="Proteomes" id="UP001066276"/>
    </source>
</evidence>
<dbReference type="InterPro" id="IPR000337">
    <property type="entry name" value="GPCR_3"/>
</dbReference>
<dbReference type="PRINTS" id="PR00248">
    <property type="entry name" value="GPCRMGR"/>
</dbReference>